<protein>
    <submittedName>
        <fullName evidence="5">GNAT family N-acetyltransferase</fullName>
    </submittedName>
</protein>
<dbReference type="AlphaFoldDB" id="A0A9D1XC60"/>
<evidence type="ECO:0000259" key="4">
    <source>
        <dbReference type="PROSITE" id="PS51186"/>
    </source>
</evidence>
<dbReference type="InterPro" id="IPR051531">
    <property type="entry name" value="N-acetyltransferase"/>
</dbReference>
<proteinExistence type="inferred from homology"/>
<comment type="similarity">
    <text evidence="3">Belongs to the acetyltransferase family. RimJ subfamily.</text>
</comment>
<reference evidence="5" key="2">
    <citation type="submission" date="2021-04" db="EMBL/GenBank/DDBJ databases">
        <authorList>
            <person name="Gilroy R."/>
        </authorList>
    </citation>
    <scope>NUCLEOTIDE SEQUENCE</scope>
    <source>
        <strain evidence="5">CHK183-1962</strain>
    </source>
</reference>
<evidence type="ECO:0000313" key="5">
    <source>
        <dbReference type="EMBL" id="HIX76411.1"/>
    </source>
</evidence>
<evidence type="ECO:0000313" key="6">
    <source>
        <dbReference type="Proteomes" id="UP000886890"/>
    </source>
</evidence>
<dbReference type="PROSITE" id="PS51186">
    <property type="entry name" value="GNAT"/>
    <property type="match status" value="1"/>
</dbReference>
<keyword evidence="1" id="KW-0808">Transferase</keyword>
<evidence type="ECO:0000256" key="3">
    <source>
        <dbReference type="ARBA" id="ARBA00038502"/>
    </source>
</evidence>
<dbReference type="PANTHER" id="PTHR43792:SF8">
    <property type="entry name" value="[RIBOSOMAL PROTEIN US5]-ALANINE N-ACETYLTRANSFERASE"/>
    <property type="match status" value="1"/>
</dbReference>
<dbReference type="Proteomes" id="UP000886890">
    <property type="component" value="Unassembled WGS sequence"/>
</dbReference>
<dbReference type="GO" id="GO:0016747">
    <property type="term" value="F:acyltransferase activity, transferring groups other than amino-acyl groups"/>
    <property type="evidence" value="ECO:0007669"/>
    <property type="project" value="InterPro"/>
</dbReference>
<gene>
    <name evidence="5" type="ORF">H9734_02270</name>
</gene>
<dbReference type="InterPro" id="IPR016181">
    <property type="entry name" value="Acyl_CoA_acyltransferase"/>
</dbReference>
<dbReference type="PANTHER" id="PTHR43792">
    <property type="entry name" value="GNAT FAMILY, PUTATIVE (AFU_ORTHOLOGUE AFUA_3G00765)-RELATED-RELATED"/>
    <property type="match status" value="1"/>
</dbReference>
<dbReference type="SUPFAM" id="SSF55729">
    <property type="entry name" value="Acyl-CoA N-acyltransferases (Nat)"/>
    <property type="match status" value="1"/>
</dbReference>
<dbReference type="InterPro" id="IPR000182">
    <property type="entry name" value="GNAT_dom"/>
</dbReference>
<name>A0A9D1XC60_9FIRM</name>
<evidence type="ECO:0000256" key="1">
    <source>
        <dbReference type="ARBA" id="ARBA00022679"/>
    </source>
</evidence>
<dbReference type="Gene3D" id="3.40.630.30">
    <property type="match status" value="1"/>
</dbReference>
<reference evidence="5" key="1">
    <citation type="journal article" date="2021" name="PeerJ">
        <title>Extensive microbial diversity within the chicken gut microbiome revealed by metagenomics and culture.</title>
        <authorList>
            <person name="Gilroy R."/>
            <person name="Ravi A."/>
            <person name="Getino M."/>
            <person name="Pursley I."/>
            <person name="Horton D.L."/>
            <person name="Alikhan N.F."/>
            <person name="Baker D."/>
            <person name="Gharbi K."/>
            <person name="Hall N."/>
            <person name="Watson M."/>
            <person name="Adriaenssens E.M."/>
            <person name="Foster-Nyarko E."/>
            <person name="Jarju S."/>
            <person name="Secka A."/>
            <person name="Antonio M."/>
            <person name="Oren A."/>
            <person name="Chaudhuri R.R."/>
            <person name="La Ragione R."/>
            <person name="Hildebrand F."/>
            <person name="Pallen M.J."/>
        </authorList>
    </citation>
    <scope>NUCLEOTIDE SEQUENCE</scope>
    <source>
        <strain evidence="5">CHK183-1962</strain>
    </source>
</reference>
<dbReference type="EMBL" id="DXEK01000037">
    <property type="protein sequence ID" value="HIX76411.1"/>
    <property type="molecule type" value="Genomic_DNA"/>
</dbReference>
<comment type="caution">
    <text evidence="5">The sequence shown here is derived from an EMBL/GenBank/DDBJ whole genome shotgun (WGS) entry which is preliminary data.</text>
</comment>
<sequence>MNAEIDISQVILKTDRLTLRPWTELDLEDFYEYAKVDGVGQMAGWLPHKDREESMEILHRFIDGKKTFAIEYGGKAVGSVGIERYDEERFPEFRDLSGRELGFVLSRACWGRGLMPEAVQRVVRYLFEEAGLDFLMCAHYTENIRSKRVQEKCGFHHYRLIKTETSYGEEKDGWVSILYRAPGKSGSGGKDEEQL</sequence>
<organism evidence="5 6">
    <name type="scientific">Candidatus Fusicatenibacter merdavium</name>
    <dbReference type="NCBI Taxonomy" id="2838600"/>
    <lineage>
        <taxon>Bacteria</taxon>
        <taxon>Bacillati</taxon>
        <taxon>Bacillota</taxon>
        <taxon>Clostridia</taxon>
        <taxon>Lachnospirales</taxon>
        <taxon>Lachnospiraceae</taxon>
        <taxon>Fusicatenibacter</taxon>
    </lineage>
</organism>
<dbReference type="Pfam" id="PF13302">
    <property type="entry name" value="Acetyltransf_3"/>
    <property type="match status" value="1"/>
</dbReference>
<feature type="domain" description="N-acetyltransferase" evidence="4">
    <location>
        <begin position="17"/>
        <end position="184"/>
    </location>
</feature>
<accession>A0A9D1XC60</accession>
<evidence type="ECO:0000256" key="2">
    <source>
        <dbReference type="ARBA" id="ARBA00023315"/>
    </source>
</evidence>
<keyword evidence="2" id="KW-0012">Acyltransferase</keyword>